<dbReference type="RefSeq" id="WP_191493216.1">
    <property type="nucleotide sequence ID" value="NZ_JACLYY010000001.1"/>
</dbReference>
<comment type="catalytic activity">
    <reaction evidence="4">
        <text>(6S)-5-formyl-5,6,7,8-tetrahydrofolate + ATP = (6R)-5,10-methenyltetrahydrofolate + ADP + phosphate</text>
        <dbReference type="Rhea" id="RHEA:10488"/>
        <dbReference type="ChEBI" id="CHEBI:30616"/>
        <dbReference type="ChEBI" id="CHEBI:43474"/>
        <dbReference type="ChEBI" id="CHEBI:57455"/>
        <dbReference type="ChEBI" id="CHEBI:57457"/>
        <dbReference type="ChEBI" id="CHEBI:456216"/>
        <dbReference type="EC" id="6.3.3.2"/>
    </reaction>
</comment>
<dbReference type="EC" id="6.3.3.2" evidence="4"/>
<organism evidence="5 6">
    <name type="scientific">Faecalicatena fissicatena</name>
    <dbReference type="NCBI Taxonomy" id="290055"/>
    <lineage>
        <taxon>Bacteria</taxon>
        <taxon>Bacillati</taxon>
        <taxon>Bacillota</taxon>
        <taxon>Clostridia</taxon>
        <taxon>Lachnospirales</taxon>
        <taxon>Lachnospiraceae</taxon>
        <taxon>Faecalicatena</taxon>
    </lineage>
</organism>
<name>A0ABS2E4Q4_9FIRM</name>
<evidence type="ECO:0000256" key="2">
    <source>
        <dbReference type="ARBA" id="ARBA00022741"/>
    </source>
</evidence>
<comment type="cofactor">
    <cofactor evidence="4">
        <name>Mg(2+)</name>
        <dbReference type="ChEBI" id="CHEBI:18420"/>
    </cofactor>
</comment>
<dbReference type="GO" id="GO:0030272">
    <property type="term" value="F:5-formyltetrahydrofolate cyclo-ligase activity"/>
    <property type="evidence" value="ECO:0007669"/>
    <property type="project" value="UniProtKB-EC"/>
</dbReference>
<dbReference type="EMBL" id="JACLYY010000001">
    <property type="protein sequence ID" value="MBM6736603.1"/>
    <property type="molecule type" value="Genomic_DNA"/>
</dbReference>
<evidence type="ECO:0000256" key="4">
    <source>
        <dbReference type="RuleBase" id="RU361279"/>
    </source>
</evidence>
<dbReference type="InterPro" id="IPR024185">
    <property type="entry name" value="FTHF_cligase-like_sf"/>
</dbReference>
<dbReference type="PIRSF" id="PIRSF006806">
    <property type="entry name" value="FTHF_cligase"/>
    <property type="match status" value="1"/>
</dbReference>
<evidence type="ECO:0000256" key="1">
    <source>
        <dbReference type="ARBA" id="ARBA00010638"/>
    </source>
</evidence>
<dbReference type="PANTHER" id="PTHR23407">
    <property type="entry name" value="ATPASE INHIBITOR/5-FORMYLTETRAHYDROFOLATE CYCLO-LIGASE"/>
    <property type="match status" value="1"/>
</dbReference>
<comment type="caution">
    <text evidence="5">The sequence shown here is derived from an EMBL/GenBank/DDBJ whole genome shotgun (WGS) entry which is preliminary data.</text>
</comment>
<keyword evidence="4" id="KW-0460">Magnesium</keyword>
<keyword evidence="6" id="KW-1185">Reference proteome</keyword>
<keyword evidence="5" id="KW-0436">Ligase</keyword>
<dbReference type="InterPro" id="IPR002698">
    <property type="entry name" value="FTHF_cligase"/>
</dbReference>
<sequence length="186" mass="21462">MDGKKEIRRRLLGLREKLDGQEWQERTQAAFRRAVSHSWFQAAKTIYCYVDFRGETGTRAIMERAWELGKAVAVPRTCGEEMDFFYIRSLEETAPGNFGVREPDPERCKVADGRDGLVILPGSAFDLRGHRIGYGKGYYDRYLEAHPGLLTMALAFDFQVLEEIPHEPHDRRAQVIVTDRRTVEVR</sequence>
<dbReference type="Gene3D" id="3.40.50.10420">
    <property type="entry name" value="NagB/RpiA/CoA transferase-like"/>
    <property type="match status" value="1"/>
</dbReference>
<comment type="similarity">
    <text evidence="1 4">Belongs to the 5-formyltetrahydrofolate cyclo-ligase family.</text>
</comment>
<dbReference type="Pfam" id="PF01812">
    <property type="entry name" value="5-FTHF_cyc-lig"/>
    <property type="match status" value="1"/>
</dbReference>
<keyword evidence="4" id="KW-0479">Metal-binding</keyword>
<accession>A0ABS2E4Q4</accession>
<protein>
    <recommendedName>
        <fullName evidence="4">5-formyltetrahydrofolate cyclo-ligase</fullName>
        <ecNumber evidence="4">6.3.3.2</ecNumber>
    </recommendedName>
</protein>
<keyword evidence="2 4" id="KW-0547">Nucleotide-binding</keyword>
<dbReference type="SUPFAM" id="SSF100950">
    <property type="entry name" value="NagB/RpiA/CoA transferase-like"/>
    <property type="match status" value="1"/>
</dbReference>
<proteinExistence type="inferred from homology"/>
<dbReference type="InterPro" id="IPR037171">
    <property type="entry name" value="NagB/RpiA_transferase-like"/>
</dbReference>
<evidence type="ECO:0000313" key="5">
    <source>
        <dbReference type="EMBL" id="MBM6736603.1"/>
    </source>
</evidence>
<dbReference type="NCBIfam" id="TIGR02727">
    <property type="entry name" value="MTHFS_bact"/>
    <property type="match status" value="1"/>
</dbReference>
<evidence type="ECO:0000256" key="3">
    <source>
        <dbReference type="ARBA" id="ARBA00022840"/>
    </source>
</evidence>
<reference evidence="5 6" key="1">
    <citation type="journal article" date="2021" name="Sci. Rep.">
        <title>The distribution of antibiotic resistance genes in chicken gut microbiota commensals.</title>
        <authorList>
            <person name="Juricova H."/>
            <person name="Matiasovicova J."/>
            <person name="Kubasova T."/>
            <person name="Cejkova D."/>
            <person name="Rychlik I."/>
        </authorList>
    </citation>
    <scope>NUCLEOTIDE SEQUENCE [LARGE SCALE GENOMIC DNA]</scope>
    <source>
        <strain evidence="5 6">An773</strain>
    </source>
</reference>
<evidence type="ECO:0000313" key="6">
    <source>
        <dbReference type="Proteomes" id="UP000716906"/>
    </source>
</evidence>
<dbReference type="Proteomes" id="UP000716906">
    <property type="component" value="Unassembled WGS sequence"/>
</dbReference>
<dbReference type="PANTHER" id="PTHR23407:SF1">
    <property type="entry name" value="5-FORMYLTETRAHYDROFOLATE CYCLO-LIGASE"/>
    <property type="match status" value="1"/>
</dbReference>
<gene>
    <name evidence="5" type="ORF">H7U36_00570</name>
</gene>
<keyword evidence="3 4" id="KW-0067">ATP-binding</keyword>